<dbReference type="PANTHER" id="PTHR36479:SF10">
    <property type="entry name" value="UBIQUITIN-LIKE PROTEASE FAMILY PROFILE DOMAIN-CONTAINING PROTEIN"/>
    <property type="match status" value="1"/>
</dbReference>
<dbReference type="EMBL" id="CM029047">
    <property type="protein sequence ID" value="KAG2582317.1"/>
    <property type="molecule type" value="Genomic_DNA"/>
</dbReference>
<dbReference type="Pfam" id="PF02902">
    <property type="entry name" value="Peptidase_C48"/>
    <property type="match status" value="1"/>
</dbReference>
<comment type="similarity">
    <text evidence="1">Belongs to the peptidase C48 family.</text>
</comment>
<dbReference type="Gene3D" id="3.40.395.10">
    <property type="entry name" value="Adenoviral Proteinase, Chain A"/>
    <property type="match status" value="1"/>
</dbReference>
<keyword evidence="6" id="KW-1185">Reference proteome</keyword>
<accession>A0A8T0R939</accession>
<keyword evidence="3" id="KW-0378">Hydrolase</keyword>
<gene>
    <name evidence="5" type="ORF">PVAP13_6KG100200</name>
</gene>
<comment type="caution">
    <text evidence="5">The sequence shown here is derived from an EMBL/GenBank/DDBJ whole genome shotgun (WGS) entry which is preliminary data.</text>
</comment>
<dbReference type="AlphaFoldDB" id="A0A8T0R939"/>
<protein>
    <recommendedName>
        <fullName evidence="4">Ubiquitin-like protease family profile domain-containing protein</fullName>
    </recommendedName>
</protein>
<evidence type="ECO:0000313" key="5">
    <source>
        <dbReference type="EMBL" id="KAG2582317.1"/>
    </source>
</evidence>
<evidence type="ECO:0000256" key="2">
    <source>
        <dbReference type="ARBA" id="ARBA00022670"/>
    </source>
</evidence>
<evidence type="ECO:0000256" key="3">
    <source>
        <dbReference type="ARBA" id="ARBA00022801"/>
    </source>
</evidence>
<dbReference type="PANTHER" id="PTHR36479">
    <property type="entry name" value="ULP_PROTEASE DOMAIN-CONTAINING PROTEIN"/>
    <property type="match status" value="1"/>
</dbReference>
<evidence type="ECO:0000313" key="6">
    <source>
        <dbReference type="Proteomes" id="UP000823388"/>
    </source>
</evidence>
<keyword evidence="2" id="KW-0645">Protease</keyword>
<feature type="domain" description="Ubiquitin-like protease family profile" evidence="4">
    <location>
        <begin position="44"/>
        <end position="150"/>
    </location>
</feature>
<dbReference type="InterPro" id="IPR003653">
    <property type="entry name" value="Peptidase_C48_C"/>
</dbReference>
<evidence type="ECO:0000259" key="4">
    <source>
        <dbReference type="Pfam" id="PF02902"/>
    </source>
</evidence>
<name>A0A8T0R939_PANVG</name>
<dbReference type="GO" id="GO:0008234">
    <property type="term" value="F:cysteine-type peptidase activity"/>
    <property type="evidence" value="ECO:0007669"/>
    <property type="project" value="InterPro"/>
</dbReference>
<evidence type="ECO:0000256" key="1">
    <source>
        <dbReference type="ARBA" id="ARBA00005234"/>
    </source>
</evidence>
<dbReference type="Proteomes" id="UP000823388">
    <property type="component" value="Chromosome 6K"/>
</dbReference>
<reference evidence="5" key="1">
    <citation type="submission" date="2020-05" db="EMBL/GenBank/DDBJ databases">
        <title>WGS assembly of Panicum virgatum.</title>
        <authorList>
            <person name="Lovell J.T."/>
            <person name="Jenkins J."/>
            <person name="Shu S."/>
            <person name="Juenger T.E."/>
            <person name="Schmutz J."/>
        </authorList>
    </citation>
    <scope>NUCLEOTIDE SEQUENCE</scope>
    <source>
        <strain evidence="5">AP13</strain>
    </source>
</reference>
<dbReference type="SUPFAM" id="SSF54001">
    <property type="entry name" value="Cysteine proteinases"/>
    <property type="match status" value="1"/>
</dbReference>
<dbReference type="GO" id="GO:0006508">
    <property type="term" value="P:proteolysis"/>
    <property type="evidence" value="ECO:0007669"/>
    <property type="project" value="UniProtKB-KW"/>
</dbReference>
<dbReference type="InterPro" id="IPR038765">
    <property type="entry name" value="Papain-like_cys_pep_sf"/>
</dbReference>
<proteinExistence type="inferred from homology"/>
<organism evidence="5 6">
    <name type="scientific">Panicum virgatum</name>
    <name type="common">Blackwell switchgrass</name>
    <dbReference type="NCBI Taxonomy" id="38727"/>
    <lineage>
        <taxon>Eukaryota</taxon>
        <taxon>Viridiplantae</taxon>
        <taxon>Streptophyta</taxon>
        <taxon>Embryophyta</taxon>
        <taxon>Tracheophyta</taxon>
        <taxon>Spermatophyta</taxon>
        <taxon>Magnoliopsida</taxon>
        <taxon>Liliopsida</taxon>
        <taxon>Poales</taxon>
        <taxon>Poaceae</taxon>
        <taxon>PACMAD clade</taxon>
        <taxon>Panicoideae</taxon>
        <taxon>Panicodae</taxon>
        <taxon>Paniceae</taxon>
        <taxon>Panicinae</taxon>
        <taxon>Panicum</taxon>
        <taxon>Panicum sect. Hiantes</taxon>
    </lineage>
</organism>
<sequence length="170" mass="19919">MPLYVTTLLQNNQTGMAAVTHAFQKDTNNLHHRQLKLVQDDAHSGHYFMIVLNLRNKRFELINSLRTLGDPKLAECCNKVLSGIKFLWNINNGDSDYAIDDYELVDIAVPKQTNIHDCGFHMLLHAQYWDGRYVYTLNEKDVSNIRKIWTYNWLNYEENDAEWQSILNLT</sequence>